<protein>
    <submittedName>
        <fullName evidence="4">Head GIN domain-containing protein</fullName>
    </submittedName>
</protein>
<feature type="compositionally biased region" description="Polar residues" evidence="1">
    <location>
        <begin position="215"/>
        <end position="230"/>
    </location>
</feature>
<dbReference type="Proteomes" id="UP001338309">
    <property type="component" value="Unassembled WGS sequence"/>
</dbReference>
<evidence type="ECO:0000259" key="3">
    <source>
        <dbReference type="Pfam" id="PF10988"/>
    </source>
</evidence>
<dbReference type="PANTHER" id="PTHR39200">
    <property type="entry name" value="HYPOTHETICAL EXPORTED PROTEIN"/>
    <property type="match status" value="1"/>
</dbReference>
<dbReference type="EMBL" id="BTPD01000007">
    <property type="protein sequence ID" value="GMQ29722.1"/>
    <property type="molecule type" value="Genomic_DNA"/>
</dbReference>
<keyword evidence="2" id="KW-0732">Signal</keyword>
<reference evidence="4 5" key="1">
    <citation type="submission" date="2023-08" db="EMBL/GenBank/DDBJ databases">
        <title>Draft genome sequence of Algoriphagus confluentis.</title>
        <authorList>
            <person name="Takatani N."/>
            <person name="Hosokawa M."/>
            <person name="Sawabe T."/>
        </authorList>
    </citation>
    <scope>NUCLEOTIDE SEQUENCE [LARGE SCALE GENOMIC DNA]</scope>
    <source>
        <strain evidence="4 5">NBRC 111222</strain>
    </source>
</reference>
<dbReference type="RefSeq" id="WP_338224441.1">
    <property type="nucleotide sequence ID" value="NZ_BTPD01000007.1"/>
</dbReference>
<evidence type="ECO:0000313" key="4">
    <source>
        <dbReference type="EMBL" id="GMQ29722.1"/>
    </source>
</evidence>
<dbReference type="Gene3D" id="2.160.20.120">
    <property type="match status" value="1"/>
</dbReference>
<feature type="chain" id="PRO_5045748907" evidence="2">
    <location>
        <begin position="23"/>
        <end position="230"/>
    </location>
</feature>
<accession>A0ABQ6PSK8</accession>
<feature type="domain" description="Putative auto-transporter adhesin head GIN" evidence="3">
    <location>
        <begin position="32"/>
        <end position="214"/>
    </location>
</feature>
<name>A0ABQ6PSK8_9BACT</name>
<evidence type="ECO:0000313" key="5">
    <source>
        <dbReference type="Proteomes" id="UP001338309"/>
    </source>
</evidence>
<dbReference type="Pfam" id="PF10988">
    <property type="entry name" value="DUF2807"/>
    <property type="match status" value="1"/>
</dbReference>
<feature type="signal peptide" evidence="2">
    <location>
        <begin position="1"/>
        <end position="22"/>
    </location>
</feature>
<feature type="region of interest" description="Disordered" evidence="1">
    <location>
        <begin position="211"/>
        <end position="230"/>
    </location>
</feature>
<dbReference type="InterPro" id="IPR021255">
    <property type="entry name" value="DUF2807"/>
</dbReference>
<organism evidence="4 5">
    <name type="scientific">Algoriphagus confluentis</name>
    <dbReference type="NCBI Taxonomy" id="1697556"/>
    <lineage>
        <taxon>Bacteria</taxon>
        <taxon>Pseudomonadati</taxon>
        <taxon>Bacteroidota</taxon>
        <taxon>Cytophagia</taxon>
        <taxon>Cytophagales</taxon>
        <taxon>Cyclobacteriaceae</taxon>
        <taxon>Algoriphagus</taxon>
    </lineage>
</organism>
<comment type="caution">
    <text evidence="4">The sequence shown here is derived from an EMBL/GenBank/DDBJ whole genome shotgun (WGS) entry which is preliminary data.</text>
</comment>
<sequence length="230" mass="24222">MNLQKTFLSLILFLMGSVLTLAQNSETRTPGPFTQVENSGSWDIYITEGSSDEVRLESRSFDLSKVITKVENGQLKIRLEKGNWRNVDLTVYVTVRELTSVGNGGSGNMYLESDFGSDSFNMGLSGSGNILAKNLNVGKINIGMSGSGRIEIQGGSAEKASVGQSGSGDLDALDFTADVVDIGKSGSGNTSIGVNDSLIVGSSGSGNVYYRGNPEKQSIGVSGSSRVIKK</sequence>
<dbReference type="PANTHER" id="PTHR39200:SF1">
    <property type="entry name" value="AUTO-TRANSPORTER ADHESIN HEAD GIN DOMAIN-CONTAINING PROTEIN-RELATED"/>
    <property type="match status" value="1"/>
</dbReference>
<gene>
    <name evidence="4" type="ORF">Aconfl_23650</name>
</gene>
<proteinExistence type="predicted"/>
<evidence type="ECO:0000256" key="2">
    <source>
        <dbReference type="SAM" id="SignalP"/>
    </source>
</evidence>
<evidence type="ECO:0000256" key="1">
    <source>
        <dbReference type="SAM" id="MobiDB-lite"/>
    </source>
</evidence>
<keyword evidence="5" id="KW-1185">Reference proteome</keyword>